<dbReference type="AlphaFoldDB" id="A0AAV1VWK1"/>
<keyword evidence="1" id="KW-1133">Transmembrane helix</keyword>
<evidence type="ECO:0000313" key="2">
    <source>
        <dbReference type="EMBL" id="CAL0301231.1"/>
    </source>
</evidence>
<name>A0AAV1VWK1_LUPLU</name>
<sequence length="194" mass="21620">MADDSKNRGSYDADHHHNQPYYGTFQGVANYYPPHNPPPHPVVGFPQPIPPSQPPPASYDAPRHYYQGYHALPVYAVADGRLLREHRLPCCGLGLGWLLFLGGFILGGVPWYIGAFILLCIQMDYREKPGLIACTVAAWGHGWGQQILVHSNSATMKIMKANLQMKFTKGRSFIAVIAVTFGVTQQDHDWLSFT</sequence>
<accession>A0AAV1VWK1</accession>
<dbReference type="PANTHER" id="PTHR46631:SF21">
    <property type="entry name" value="60S RIBOSOMAL PROTEIN L18A-LIKE PROTEIN"/>
    <property type="match status" value="1"/>
</dbReference>
<evidence type="ECO:0000256" key="1">
    <source>
        <dbReference type="SAM" id="Phobius"/>
    </source>
</evidence>
<gene>
    <name evidence="2" type="ORF">LLUT_LOCUS2291</name>
</gene>
<reference evidence="2 3" key="1">
    <citation type="submission" date="2024-03" db="EMBL/GenBank/DDBJ databases">
        <authorList>
            <person name="Martinez-Hernandez J."/>
        </authorList>
    </citation>
    <scope>NUCLEOTIDE SEQUENCE [LARGE SCALE GENOMIC DNA]</scope>
</reference>
<dbReference type="InterPro" id="IPR044804">
    <property type="entry name" value="Ribosomal_eL20z-like"/>
</dbReference>
<feature type="transmembrane region" description="Helical" evidence="1">
    <location>
        <begin position="95"/>
        <end position="121"/>
    </location>
</feature>
<dbReference type="EMBL" id="CAXHTB010000002">
    <property type="protein sequence ID" value="CAL0301231.1"/>
    <property type="molecule type" value="Genomic_DNA"/>
</dbReference>
<keyword evidence="1" id="KW-0812">Transmembrane</keyword>
<comment type="caution">
    <text evidence="2">The sequence shown here is derived from an EMBL/GenBank/DDBJ whole genome shotgun (WGS) entry which is preliminary data.</text>
</comment>
<evidence type="ECO:0008006" key="4">
    <source>
        <dbReference type="Google" id="ProtNLM"/>
    </source>
</evidence>
<keyword evidence="1" id="KW-0472">Membrane</keyword>
<dbReference type="Proteomes" id="UP001497480">
    <property type="component" value="Unassembled WGS sequence"/>
</dbReference>
<proteinExistence type="predicted"/>
<evidence type="ECO:0000313" key="3">
    <source>
        <dbReference type="Proteomes" id="UP001497480"/>
    </source>
</evidence>
<protein>
    <recommendedName>
        <fullName evidence="4">60S ribosomal protein L18a-like protein</fullName>
    </recommendedName>
</protein>
<dbReference type="PANTHER" id="PTHR46631">
    <property type="entry name" value="60S RIBOSOMAL PROTEIN L18A-LIKE"/>
    <property type="match status" value="1"/>
</dbReference>
<keyword evidence="3" id="KW-1185">Reference proteome</keyword>
<organism evidence="2 3">
    <name type="scientific">Lupinus luteus</name>
    <name type="common">European yellow lupine</name>
    <dbReference type="NCBI Taxonomy" id="3873"/>
    <lineage>
        <taxon>Eukaryota</taxon>
        <taxon>Viridiplantae</taxon>
        <taxon>Streptophyta</taxon>
        <taxon>Embryophyta</taxon>
        <taxon>Tracheophyta</taxon>
        <taxon>Spermatophyta</taxon>
        <taxon>Magnoliopsida</taxon>
        <taxon>eudicotyledons</taxon>
        <taxon>Gunneridae</taxon>
        <taxon>Pentapetalae</taxon>
        <taxon>rosids</taxon>
        <taxon>fabids</taxon>
        <taxon>Fabales</taxon>
        <taxon>Fabaceae</taxon>
        <taxon>Papilionoideae</taxon>
        <taxon>50 kb inversion clade</taxon>
        <taxon>genistoids sensu lato</taxon>
        <taxon>core genistoids</taxon>
        <taxon>Genisteae</taxon>
        <taxon>Lupinus</taxon>
    </lineage>
</organism>